<accession>A0A1V4KSI1</accession>
<dbReference type="AlphaFoldDB" id="A0A1V4KSI1"/>
<organism evidence="1 2">
    <name type="scientific">Patagioenas fasciata monilis</name>
    <dbReference type="NCBI Taxonomy" id="372326"/>
    <lineage>
        <taxon>Eukaryota</taxon>
        <taxon>Metazoa</taxon>
        <taxon>Chordata</taxon>
        <taxon>Craniata</taxon>
        <taxon>Vertebrata</taxon>
        <taxon>Euteleostomi</taxon>
        <taxon>Archelosauria</taxon>
        <taxon>Archosauria</taxon>
        <taxon>Dinosauria</taxon>
        <taxon>Saurischia</taxon>
        <taxon>Theropoda</taxon>
        <taxon>Coelurosauria</taxon>
        <taxon>Aves</taxon>
        <taxon>Neognathae</taxon>
        <taxon>Neoaves</taxon>
        <taxon>Columbimorphae</taxon>
        <taxon>Columbiformes</taxon>
        <taxon>Columbidae</taxon>
        <taxon>Patagioenas</taxon>
    </lineage>
</organism>
<name>A0A1V4KSI1_PATFA</name>
<dbReference type="EMBL" id="LSYS01002180">
    <property type="protein sequence ID" value="OPJ86817.1"/>
    <property type="molecule type" value="Genomic_DNA"/>
</dbReference>
<comment type="caution">
    <text evidence="1">The sequence shown here is derived from an EMBL/GenBank/DDBJ whole genome shotgun (WGS) entry which is preliminary data.</text>
</comment>
<reference evidence="1 2" key="1">
    <citation type="submission" date="2016-02" db="EMBL/GenBank/DDBJ databases">
        <title>Band-tailed pigeon sequencing and assembly.</title>
        <authorList>
            <person name="Soares A.E."/>
            <person name="Novak B.J."/>
            <person name="Rice E.S."/>
            <person name="O'Connell B."/>
            <person name="Chang D."/>
            <person name="Weber S."/>
            <person name="Shapiro B."/>
        </authorList>
    </citation>
    <scope>NUCLEOTIDE SEQUENCE [LARGE SCALE GENOMIC DNA]</scope>
    <source>
        <strain evidence="1">BTP2013</strain>
        <tissue evidence="1">Blood</tissue>
    </source>
</reference>
<sequence>MLVEAEDPDLKADNRRCEATLPILVLAKSDGSVHLSALAEEFCPEDWSLRSPGFPPSQYKLGAWDNV</sequence>
<protein>
    <submittedName>
        <fullName evidence="1">Uncharacterized protein</fullName>
    </submittedName>
</protein>
<keyword evidence="2" id="KW-1185">Reference proteome</keyword>
<proteinExistence type="predicted"/>
<dbReference type="Proteomes" id="UP000190648">
    <property type="component" value="Unassembled WGS sequence"/>
</dbReference>
<evidence type="ECO:0000313" key="2">
    <source>
        <dbReference type="Proteomes" id="UP000190648"/>
    </source>
</evidence>
<evidence type="ECO:0000313" key="1">
    <source>
        <dbReference type="EMBL" id="OPJ86817.1"/>
    </source>
</evidence>
<gene>
    <name evidence="1" type="ORF">AV530_009035</name>
</gene>